<dbReference type="CDD" id="cd00371">
    <property type="entry name" value="HMA"/>
    <property type="match status" value="1"/>
</dbReference>
<dbReference type="AlphaFoldDB" id="A0A212J064"/>
<accession>A0A212J064</accession>
<protein>
    <recommendedName>
        <fullName evidence="1">HMA domain-containing protein</fullName>
    </recommendedName>
</protein>
<dbReference type="Pfam" id="PF00403">
    <property type="entry name" value="HMA"/>
    <property type="match status" value="1"/>
</dbReference>
<dbReference type="InterPro" id="IPR006121">
    <property type="entry name" value="HMA_dom"/>
</dbReference>
<feature type="domain" description="HMA" evidence="1">
    <location>
        <begin position="3"/>
        <end position="69"/>
    </location>
</feature>
<name>A0A212J064_9BACT</name>
<reference evidence="2" key="1">
    <citation type="submission" date="2016-04" db="EMBL/GenBank/DDBJ databases">
        <authorList>
            <person name="Evans L.H."/>
            <person name="Alamgir A."/>
            <person name="Owens N."/>
            <person name="Weber N.D."/>
            <person name="Virtaneva K."/>
            <person name="Barbian K."/>
            <person name="Babar A."/>
            <person name="Rosenke K."/>
        </authorList>
    </citation>
    <scope>NUCLEOTIDE SEQUENCE</scope>
    <source>
        <strain evidence="2">86-1</strain>
    </source>
</reference>
<sequence>METKTFTFKTNINCGGCIAKVTPFLDEVKGISNWNVDTANKNKVLTVVSDGITENEVIDTVQKAGFKIETI</sequence>
<dbReference type="InterPro" id="IPR036163">
    <property type="entry name" value="HMA_dom_sf"/>
</dbReference>
<proteinExistence type="predicted"/>
<dbReference type="EMBL" id="FLUM01000001">
    <property type="protein sequence ID" value="SBV92873.1"/>
    <property type="molecule type" value="Genomic_DNA"/>
</dbReference>
<dbReference type="Gene3D" id="3.30.70.100">
    <property type="match status" value="1"/>
</dbReference>
<evidence type="ECO:0000313" key="2">
    <source>
        <dbReference type="EMBL" id="SBV92873.1"/>
    </source>
</evidence>
<evidence type="ECO:0000259" key="1">
    <source>
        <dbReference type="PROSITE" id="PS50846"/>
    </source>
</evidence>
<dbReference type="PROSITE" id="PS50846">
    <property type="entry name" value="HMA_2"/>
    <property type="match status" value="1"/>
</dbReference>
<dbReference type="GO" id="GO:0046872">
    <property type="term" value="F:metal ion binding"/>
    <property type="evidence" value="ECO:0007669"/>
    <property type="project" value="InterPro"/>
</dbReference>
<dbReference type="RefSeq" id="WP_296938612.1">
    <property type="nucleotide sequence ID" value="NZ_LT599032.1"/>
</dbReference>
<gene>
    <name evidence="2" type="ORF">KL86DYS1_10721</name>
</gene>
<organism evidence="2">
    <name type="scientific">uncultured Dysgonomonas sp</name>
    <dbReference type="NCBI Taxonomy" id="206096"/>
    <lineage>
        <taxon>Bacteria</taxon>
        <taxon>Pseudomonadati</taxon>
        <taxon>Bacteroidota</taxon>
        <taxon>Bacteroidia</taxon>
        <taxon>Bacteroidales</taxon>
        <taxon>Dysgonomonadaceae</taxon>
        <taxon>Dysgonomonas</taxon>
        <taxon>environmental samples</taxon>
    </lineage>
</organism>
<dbReference type="SUPFAM" id="SSF55008">
    <property type="entry name" value="HMA, heavy metal-associated domain"/>
    <property type="match status" value="1"/>
</dbReference>